<name>A0A4P9ZHS1_9ASCO</name>
<dbReference type="Proteomes" id="UP000268321">
    <property type="component" value="Unassembled WGS sequence"/>
</dbReference>
<dbReference type="AlphaFoldDB" id="A0A4P9ZHS1"/>
<dbReference type="Gene3D" id="3.40.50.720">
    <property type="entry name" value="NAD(P)-binding Rossmann-like Domain"/>
    <property type="match status" value="1"/>
</dbReference>
<sequence length="248" mass="26836">MLSSQRAVITGASKGIGNALAIRLSQLGCSITMVARSEHLLLDTLEELYTDHKQKHNYLVCDLLKLMYEAGKQCVDELSNTFDESSILINCAGVANHNLLYKLPNATVVSTLQMNLLSPILLSKFAIMPMIKHLRKTKVIPQILNIASMLSLSGVTIGGTVPYAALKAGLLGLTQSLLNELSGKVRVNAVLPGLVPETDMGKTGSKSLPSVLLTELVDTCEKILTHDSYNGDLIVADGKGFRKLEQKY</sequence>
<protein>
    <submittedName>
        <fullName evidence="4">NAD(P)-binding protein</fullName>
    </submittedName>
</protein>
<comment type="similarity">
    <text evidence="1 3">Belongs to the short-chain dehydrogenases/reductases (SDR) family.</text>
</comment>
<dbReference type="PANTHER" id="PTHR42760:SF133">
    <property type="entry name" value="3-OXOACYL-[ACYL-CARRIER-PROTEIN] REDUCTASE"/>
    <property type="match status" value="1"/>
</dbReference>
<evidence type="ECO:0000313" key="4">
    <source>
        <dbReference type="EMBL" id="RKP32565.1"/>
    </source>
</evidence>
<dbReference type="EMBL" id="ML004430">
    <property type="protein sequence ID" value="RKP32565.1"/>
    <property type="molecule type" value="Genomic_DNA"/>
</dbReference>
<dbReference type="GO" id="GO:0016616">
    <property type="term" value="F:oxidoreductase activity, acting on the CH-OH group of donors, NAD or NADP as acceptor"/>
    <property type="evidence" value="ECO:0007669"/>
    <property type="project" value="TreeGrafter"/>
</dbReference>
<keyword evidence="5" id="KW-1185">Reference proteome</keyword>
<evidence type="ECO:0000256" key="1">
    <source>
        <dbReference type="ARBA" id="ARBA00006484"/>
    </source>
</evidence>
<organism evidence="4 5">
    <name type="scientific">Metschnikowia bicuspidata</name>
    <dbReference type="NCBI Taxonomy" id="27322"/>
    <lineage>
        <taxon>Eukaryota</taxon>
        <taxon>Fungi</taxon>
        <taxon>Dikarya</taxon>
        <taxon>Ascomycota</taxon>
        <taxon>Saccharomycotina</taxon>
        <taxon>Pichiomycetes</taxon>
        <taxon>Metschnikowiaceae</taxon>
        <taxon>Metschnikowia</taxon>
    </lineage>
</organism>
<dbReference type="CDD" id="cd05233">
    <property type="entry name" value="SDR_c"/>
    <property type="match status" value="1"/>
</dbReference>
<gene>
    <name evidence="4" type="ORF">METBISCDRAFT_21256</name>
</gene>
<evidence type="ECO:0000313" key="5">
    <source>
        <dbReference type="Proteomes" id="UP000268321"/>
    </source>
</evidence>
<dbReference type="PRINTS" id="PR00081">
    <property type="entry name" value="GDHRDH"/>
</dbReference>
<evidence type="ECO:0000256" key="2">
    <source>
        <dbReference type="ARBA" id="ARBA00023002"/>
    </source>
</evidence>
<dbReference type="InterPro" id="IPR036291">
    <property type="entry name" value="NAD(P)-bd_dom_sf"/>
</dbReference>
<dbReference type="GO" id="GO:0048038">
    <property type="term" value="F:quinone binding"/>
    <property type="evidence" value="ECO:0007669"/>
    <property type="project" value="TreeGrafter"/>
</dbReference>
<proteinExistence type="inferred from homology"/>
<dbReference type="PANTHER" id="PTHR42760">
    <property type="entry name" value="SHORT-CHAIN DEHYDROGENASES/REDUCTASES FAMILY MEMBER"/>
    <property type="match status" value="1"/>
</dbReference>
<dbReference type="SUPFAM" id="SSF51735">
    <property type="entry name" value="NAD(P)-binding Rossmann-fold domains"/>
    <property type="match status" value="1"/>
</dbReference>
<evidence type="ECO:0000256" key="3">
    <source>
        <dbReference type="RuleBase" id="RU000363"/>
    </source>
</evidence>
<dbReference type="InterPro" id="IPR002347">
    <property type="entry name" value="SDR_fam"/>
</dbReference>
<dbReference type="Pfam" id="PF00106">
    <property type="entry name" value="adh_short"/>
    <property type="match status" value="1"/>
</dbReference>
<accession>A0A4P9ZHS1</accession>
<dbReference type="GO" id="GO:0006633">
    <property type="term" value="P:fatty acid biosynthetic process"/>
    <property type="evidence" value="ECO:0007669"/>
    <property type="project" value="TreeGrafter"/>
</dbReference>
<dbReference type="OrthoDB" id="417891at2759"/>
<keyword evidence="2" id="KW-0560">Oxidoreductase</keyword>
<reference evidence="5" key="1">
    <citation type="journal article" date="2018" name="Nat. Microbiol.">
        <title>Leveraging single-cell genomics to expand the fungal tree of life.</title>
        <authorList>
            <person name="Ahrendt S.R."/>
            <person name="Quandt C.A."/>
            <person name="Ciobanu D."/>
            <person name="Clum A."/>
            <person name="Salamov A."/>
            <person name="Andreopoulos B."/>
            <person name="Cheng J.F."/>
            <person name="Woyke T."/>
            <person name="Pelin A."/>
            <person name="Henrissat B."/>
            <person name="Reynolds N.K."/>
            <person name="Benny G.L."/>
            <person name="Smith M.E."/>
            <person name="James T.Y."/>
            <person name="Grigoriev I.V."/>
        </authorList>
    </citation>
    <scope>NUCLEOTIDE SEQUENCE [LARGE SCALE GENOMIC DNA]</scope>
    <source>
        <strain evidence="5">Baker2002</strain>
    </source>
</reference>
<dbReference type="PRINTS" id="PR00080">
    <property type="entry name" value="SDRFAMILY"/>
</dbReference>